<sequence>MKEYRDLEACLLRSLGGGTIGATEGVGAGRDLSWISACRDCKGWSSSGSNKAAWELVATLSDVGLFPLLLPPVEGSVLPFLGGFNPPSLIVITRALFRGNISIKEVADRLLDSIRRAWLSPLKVTIQLRVRVADKGRLRRTFGESRVHSANSGFSPKVTEPFSSLA</sequence>
<name>A0A9J5XSX4_SOLCO</name>
<evidence type="ECO:0000313" key="2">
    <source>
        <dbReference type="EMBL" id="KAG5590874.1"/>
    </source>
</evidence>
<feature type="region of interest" description="Disordered" evidence="1">
    <location>
        <begin position="147"/>
        <end position="166"/>
    </location>
</feature>
<accession>A0A9J5XSX4</accession>
<comment type="caution">
    <text evidence="2">The sequence shown here is derived from an EMBL/GenBank/DDBJ whole genome shotgun (WGS) entry which is preliminary data.</text>
</comment>
<organism evidence="2 3">
    <name type="scientific">Solanum commersonii</name>
    <name type="common">Commerson's wild potato</name>
    <name type="synonym">Commerson's nightshade</name>
    <dbReference type="NCBI Taxonomy" id="4109"/>
    <lineage>
        <taxon>Eukaryota</taxon>
        <taxon>Viridiplantae</taxon>
        <taxon>Streptophyta</taxon>
        <taxon>Embryophyta</taxon>
        <taxon>Tracheophyta</taxon>
        <taxon>Spermatophyta</taxon>
        <taxon>Magnoliopsida</taxon>
        <taxon>eudicotyledons</taxon>
        <taxon>Gunneridae</taxon>
        <taxon>Pentapetalae</taxon>
        <taxon>asterids</taxon>
        <taxon>lamiids</taxon>
        <taxon>Solanales</taxon>
        <taxon>Solanaceae</taxon>
        <taxon>Solanoideae</taxon>
        <taxon>Solaneae</taxon>
        <taxon>Solanum</taxon>
    </lineage>
</organism>
<dbReference type="AlphaFoldDB" id="A0A9J5XSX4"/>
<evidence type="ECO:0000256" key="1">
    <source>
        <dbReference type="SAM" id="MobiDB-lite"/>
    </source>
</evidence>
<gene>
    <name evidence="2" type="ORF">H5410_041388</name>
</gene>
<reference evidence="2 3" key="1">
    <citation type="submission" date="2020-09" db="EMBL/GenBank/DDBJ databases">
        <title>De no assembly of potato wild relative species, Solanum commersonii.</title>
        <authorList>
            <person name="Cho K."/>
        </authorList>
    </citation>
    <scope>NUCLEOTIDE SEQUENCE [LARGE SCALE GENOMIC DNA]</scope>
    <source>
        <strain evidence="2">LZ3.2</strain>
        <tissue evidence="2">Leaf</tissue>
    </source>
</reference>
<keyword evidence="3" id="KW-1185">Reference proteome</keyword>
<proteinExistence type="predicted"/>
<dbReference type="Proteomes" id="UP000824120">
    <property type="component" value="Chromosome 8"/>
</dbReference>
<protein>
    <submittedName>
        <fullName evidence="2">Uncharacterized protein</fullName>
    </submittedName>
</protein>
<evidence type="ECO:0000313" key="3">
    <source>
        <dbReference type="Proteomes" id="UP000824120"/>
    </source>
</evidence>
<dbReference type="EMBL" id="JACXVP010000008">
    <property type="protein sequence ID" value="KAG5590874.1"/>
    <property type="molecule type" value="Genomic_DNA"/>
</dbReference>